<dbReference type="Proteomes" id="UP000789396">
    <property type="component" value="Unassembled WGS sequence"/>
</dbReference>
<name>A0A9N9JMC4_9GLOM</name>
<dbReference type="OrthoDB" id="16284at2759"/>
<dbReference type="PANTHER" id="PTHR45754:SF3">
    <property type="entry name" value="METHYLENETETRAHYDROFOLATE REDUCTASE (NADPH)"/>
    <property type="match status" value="1"/>
</dbReference>
<dbReference type="Gene3D" id="3.20.20.220">
    <property type="match status" value="1"/>
</dbReference>
<comment type="caution">
    <text evidence="8">The sequence shown here is derived from an EMBL/GenBank/DDBJ whole genome shotgun (WGS) entry which is preliminary data.</text>
</comment>
<dbReference type="GO" id="GO:0071949">
    <property type="term" value="F:FAD binding"/>
    <property type="evidence" value="ECO:0007669"/>
    <property type="project" value="TreeGrafter"/>
</dbReference>
<dbReference type="AlphaFoldDB" id="A0A9N9JMC4"/>
<evidence type="ECO:0000256" key="3">
    <source>
        <dbReference type="ARBA" id="ARBA00006743"/>
    </source>
</evidence>
<dbReference type="EMBL" id="CAJVPZ010056585">
    <property type="protein sequence ID" value="CAG8785895.1"/>
    <property type="molecule type" value="Genomic_DNA"/>
</dbReference>
<keyword evidence="6" id="KW-0560">Oxidoreductase</keyword>
<protein>
    <submittedName>
        <fullName evidence="8">16920_t:CDS:1</fullName>
    </submittedName>
</protein>
<evidence type="ECO:0000256" key="2">
    <source>
        <dbReference type="ARBA" id="ARBA00004777"/>
    </source>
</evidence>
<keyword evidence="4" id="KW-0285">Flavoprotein</keyword>
<evidence type="ECO:0000313" key="9">
    <source>
        <dbReference type="Proteomes" id="UP000789396"/>
    </source>
</evidence>
<evidence type="ECO:0000256" key="7">
    <source>
        <dbReference type="RuleBase" id="RU004254"/>
    </source>
</evidence>
<evidence type="ECO:0000256" key="6">
    <source>
        <dbReference type="ARBA" id="ARBA00023002"/>
    </source>
</evidence>
<dbReference type="InterPro" id="IPR003171">
    <property type="entry name" value="Mehydrof_redctse-like"/>
</dbReference>
<dbReference type="Pfam" id="PF02219">
    <property type="entry name" value="MTHFR"/>
    <property type="match status" value="1"/>
</dbReference>
<comment type="pathway">
    <text evidence="2 7">One-carbon metabolism; tetrahydrofolate interconversion.</text>
</comment>
<dbReference type="SUPFAM" id="SSF51730">
    <property type="entry name" value="FAD-linked oxidoreductase"/>
    <property type="match status" value="1"/>
</dbReference>
<keyword evidence="9" id="KW-1185">Reference proteome</keyword>
<dbReference type="InterPro" id="IPR029041">
    <property type="entry name" value="FAD-linked_oxidoreductase-like"/>
</dbReference>
<gene>
    <name evidence="8" type="ORF">RFULGI_LOCUS16254</name>
</gene>
<comment type="similarity">
    <text evidence="3">Belongs to the methylenetetrahydrofolate reductase family.</text>
</comment>
<reference evidence="8" key="1">
    <citation type="submission" date="2021-06" db="EMBL/GenBank/DDBJ databases">
        <authorList>
            <person name="Kallberg Y."/>
            <person name="Tangrot J."/>
            <person name="Rosling A."/>
        </authorList>
    </citation>
    <scope>NUCLEOTIDE SEQUENCE</scope>
    <source>
        <strain evidence="8">IN212</strain>
    </source>
</reference>
<keyword evidence="5" id="KW-0274">FAD</keyword>
<dbReference type="PANTHER" id="PTHR45754">
    <property type="entry name" value="METHYLENETETRAHYDROFOLATE REDUCTASE"/>
    <property type="match status" value="1"/>
</dbReference>
<comment type="cofactor">
    <cofactor evidence="1">
        <name>FAD</name>
        <dbReference type="ChEBI" id="CHEBI:57692"/>
    </cofactor>
</comment>
<sequence>PEFIDITWNAGGTSSQLTSEIVSTAQSVYGLETVMHLTCTNMPKEKIDKALKDAKDCGCQNILALRGDPPRGQLNWEACEKGFSHAIDLVRYIRAQY</sequence>
<feature type="non-terminal residue" evidence="8">
    <location>
        <position position="1"/>
    </location>
</feature>
<dbReference type="GO" id="GO:0009086">
    <property type="term" value="P:methionine biosynthetic process"/>
    <property type="evidence" value="ECO:0007669"/>
    <property type="project" value="TreeGrafter"/>
</dbReference>
<evidence type="ECO:0000256" key="5">
    <source>
        <dbReference type="ARBA" id="ARBA00022827"/>
    </source>
</evidence>
<dbReference type="GO" id="GO:0004489">
    <property type="term" value="F:methylenetetrahydrofolate reductase [NAD(P)H] activity"/>
    <property type="evidence" value="ECO:0007669"/>
    <property type="project" value="InterPro"/>
</dbReference>
<proteinExistence type="inferred from homology"/>
<organism evidence="8 9">
    <name type="scientific">Racocetra fulgida</name>
    <dbReference type="NCBI Taxonomy" id="60492"/>
    <lineage>
        <taxon>Eukaryota</taxon>
        <taxon>Fungi</taxon>
        <taxon>Fungi incertae sedis</taxon>
        <taxon>Mucoromycota</taxon>
        <taxon>Glomeromycotina</taxon>
        <taxon>Glomeromycetes</taxon>
        <taxon>Diversisporales</taxon>
        <taxon>Gigasporaceae</taxon>
        <taxon>Racocetra</taxon>
    </lineage>
</organism>
<dbReference type="GO" id="GO:0005829">
    <property type="term" value="C:cytosol"/>
    <property type="evidence" value="ECO:0007669"/>
    <property type="project" value="TreeGrafter"/>
</dbReference>
<feature type="non-terminal residue" evidence="8">
    <location>
        <position position="97"/>
    </location>
</feature>
<evidence type="ECO:0000256" key="1">
    <source>
        <dbReference type="ARBA" id="ARBA00001974"/>
    </source>
</evidence>
<accession>A0A9N9JMC4</accession>
<dbReference type="GO" id="GO:0035999">
    <property type="term" value="P:tetrahydrofolate interconversion"/>
    <property type="evidence" value="ECO:0007669"/>
    <property type="project" value="TreeGrafter"/>
</dbReference>
<evidence type="ECO:0000256" key="4">
    <source>
        <dbReference type="ARBA" id="ARBA00022630"/>
    </source>
</evidence>
<evidence type="ECO:0000313" key="8">
    <source>
        <dbReference type="EMBL" id="CAG8785895.1"/>
    </source>
</evidence>